<evidence type="ECO:0000256" key="4">
    <source>
        <dbReference type="ARBA" id="ARBA00023136"/>
    </source>
</evidence>
<dbReference type="SUPFAM" id="SSF52540">
    <property type="entry name" value="P-loop containing nucleoside triphosphate hydrolases"/>
    <property type="match status" value="1"/>
</dbReference>
<evidence type="ECO:0000256" key="2">
    <source>
        <dbReference type="ARBA" id="ARBA00022692"/>
    </source>
</evidence>
<dbReference type="Gene3D" id="1.20.1560.10">
    <property type="entry name" value="ABC transporter type 1, transmembrane domain"/>
    <property type="match status" value="1"/>
</dbReference>
<protein>
    <recommendedName>
        <fullName evidence="5">ABC transporter domain-containing protein</fullName>
    </recommendedName>
</protein>
<sequence>MATIMVSHTSSVSPDAMKAKSSASSIFAILDRKSRIDPSDDSKISLKNVKGDIEFQHTFALVGESGCGKSTVISLLQRFYDPNSSEIMLDGIDIKKLQLRWLKKQMGLVSQEPLLFSGTSRANIAYGKEEGKATKAEIIVAAKSANAHKFTSELQQGYDTIVREQGVQLSGGQKQWVASAHAIVKAPTFYCWMRQQVHLMANHNEWFRMHKIKSVDRTTIVVAHRLSTIMCLDLIAVFKNGVITELGRNENLIHINNGVYASLIALHSSASQCAIATFILFVKSMIGVRFKNLFDLYHVLPF</sequence>
<dbReference type="OrthoDB" id="1110383at2759"/>
<organism evidence="6 7">
    <name type="scientific">Kingdonia uniflora</name>
    <dbReference type="NCBI Taxonomy" id="39325"/>
    <lineage>
        <taxon>Eukaryota</taxon>
        <taxon>Viridiplantae</taxon>
        <taxon>Streptophyta</taxon>
        <taxon>Embryophyta</taxon>
        <taxon>Tracheophyta</taxon>
        <taxon>Spermatophyta</taxon>
        <taxon>Magnoliopsida</taxon>
        <taxon>Ranunculales</taxon>
        <taxon>Circaeasteraceae</taxon>
        <taxon>Kingdonia</taxon>
    </lineage>
</organism>
<dbReference type="AlphaFoldDB" id="A0A7J7NYS9"/>
<comment type="subcellular location">
    <subcellularLocation>
        <location evidence="1">Membrane</location>
        <topology evidence="1">Multi-pass membrane protein</topology>
    </subcellularLocation>
</comment>
<evidence type="ECO:0000259" key="5">
    <source>
        <dbReference type="PROSITE" id="PS50893"/>
    </source>
</evidence>
<accession>A0A7J7NYS9</accession>
<dbReference type="InterPro" id="IPR039421">
    <property type="entry name" value="Type_1_exporter"/>
</dbReference>
<evidence type="ECO:0000256" key="1">
    <source>
        <dbReference type="ARBA" id="ARBA00004141"/>
    </source>
</evidence>
<dbReference type="GO" id="GO:0005886">
    <property type="term" value="C:plasma membrane"/>
    <property type="evidence" value="ECO:0007669"/>
    <property type="project" value="TreeGrafter"/>
</dbReference>
<dbReference type="Pfam" id="PF00005">
    <property type="entry name" value="ABC_tran"/>
    <property type="match status" value="1"/>
</dbReference>
<dbReference type="PANTHER" id="PTHR24222">
    <property type="entry name" value="ABC TRANSPORTER B FAMILY"/>
    <property type="match status" value="1"/>
</dbReference>
<keyword evidence="4" id="KW-0472">Membrane</keyword>
<evidence type="ECO:0000313" key="6">
    <source>
        <dbReference type="EMBL" id="KAF6172346.1"/>
    </source>
</evidence>
<dbReference type="PANTHER" id="PTHR24222:SF86">
    <property type="entry name" value="ABC TRANSPORTER B FAMILY PROTEIN"/>
    <property type="match status" value="1"/>
</dbReference>
<keyword evidence="3" id="KW-1133">Transmembrane helix</keyword>
<name>A0A7J7NYS9_9MAGN</name>
<dbReference type="EMBL" id="JACGCM010000440">
    <property type="protein sequence ID" value="KAF6172346.1"/>
    <property type="molecule type" value="Genomic_DNA"/>
</dbReference>
<dbReference type="Gene3D" id="3.40.50.300">
    <property type="entry name" value="P-loop containing nucleotide triphosphate hydrolases"/>
    <property type="match status" value="3"/>
</dbReference>
<reference evidence="6 7" key="1">
    <citation type="journal article" date="2020" name="IScience">
        <title>Genome Sequencing of the Endangered Kingdonia uniflora (Circaeasteraceae, Ranunculales) Reveals Potential Mechanisms of Evolutionary Specialization.</title>
        <authorList>
            <person name="Sun Y."/>
            <person name="Deng T."/>
            <person name="Zhang A."/>
            <person name="Moore M.J."/>
            <person name="Landis J.B."/>
            <person name="Lin N."/>
            <person name="Zhang H."/>
            <person name="Zhang X."/>
            <person name="Huang J."/>
            <person name="Zhang X."/>
            <person name="Sun H."/>
            <person name="Wang H."/>
        </authorList>
    </citation>
    <scope>NUCLEOTIDE SEQUENCE [LARGE SCALE GENOMIC DNA]</scope>
    <source>
        <strain evidence="6">TB1705</strain>
        <tissue evidence="6">Leaf</tissue>
    </source>
</reference>
<feature type="domain" description="ABC transporter" evidence="5">
    <location>
        <begin position="31"/>
        <end position="265"/>
    </location>
</feature>
<proteinExistence type="predicted"/>
<dbReference type="InterPro" id="IPR036640">
    <property type="entry name" value="ABC1_TM_sf"/>
</dbReference>
<evidence type="ECO:0000256" key="3">
    <source>
        <dbReference type="ARBA" id="ARBA00022989"/>
    </source>
</evidence>
<dbReference type="GO" id="GO:0016887">
    <property type="term" value="F:ATP hydrolysis activity"/>
    <property type="evidence" value="ECO:0007669"/>
    <property type="project" value="InterPro"/>
</dbReference>
<dbReference type="InterPro" id="IPR027417">
    <property type="entry name" value="P-loop_NTPase"/>
</dbReference>
<dbReference type="Proteomes" id="UP000541444">
    <property type="component" value="Unassembled WGS sequence"/>
</dbReference>
<evidence type="ECO:0000313" key="7">
    <source>
        <dbReference type="Proteomes" id="UP000541444"/>
    </source>
</evidence>
<comment type="caution">
    <text evidence="6">The sequence shown here is derived from an EMBL/GenBank/DDBJ whole genome shotgun (WGS) entry which is preliminary data.</text>
</comment>
<dbReference type="FunFam" id="1.20.1560.10:FF:000396">
    <property type="entry name" value="Uncharacterized protein"/>
    <property type="match status" value="1"/>
</dbReference>
<keyword evidence="7" id="KW-1185">Reference proteome</keyword>
<dbReference type="PROSITE" id="PS50893">
    <property type="entry name" value="ABC_TRANSPORTER_2"/>
    <property type="match status" value="1"/>
</dbReference>
<dbReference type="InterPro" id="IPR003439">
    <property type="entry name" value="ABC_transporter-like_ATP-bd"/>
</dbReference>
<keyword evidence="2" id="KW-0812">Transmembrane</keyword>
<dbReference type="GO" id="GO:0005524">
    <property type="term" value="F:ATP binding"/>
    <property type="evidence" value="ECO:0007669"/>
    <property type="project" value="InterPro"/>
</dbReference>
<dbReference type="GO" id="GO:0042626">
    <property type="term" value="F:ATPase-coupled transmembrane transporter activity"/>
    <property type="evidence" value="ECO:0007669"/>
    <property type="project" value="TreeGrafter"/>
</dbReference>
<gene>
    <name evidence="6" type="ORF">GIB67_024968</name>
</gene>